<gene>
    <name evidence="2" type="ORF">ASUL_08459</name>
</gene>
<name>W7KTU8_9CREN</name>
<evidence type="ECO:0000313" key="2">
    <source>
        <dbReference type="EMBL" id="EWG06631.1"/>
    </source>
</evidence>
<dbReference type="AlphaFoldDB" id="W7KTU8"/>
<keyword evidence="3" id="KW-1185">Reference proteome</keyword>
<feature type="transmembrane region" description="Helical" evidence="1">
    <location>
        <begin position="163"/>
        <end position="183"/>
    </location>
</feature>
<protein>
    <submittedName>
        <fullName evidence="2">Uncharacterized protein</fullName>
    </submittedName>
</protein>
<dbReference type="PATRIC" id="fig|1326980.6.peg.1685"/>
<keyword evidence="1" id="KW-1133">Transmembrane helix</keyword>
<feature type="transmembrane region" description="Helical" evidence="1">
    <location>
        <begin position="103"/>
        <end position="126"/>
    </location>
</feature>
<dbReference type="EMBL" id="ASRH01000011">
    <property type="protein sequence ID" value="EWG06631.1"/>
    <property type="molecule type" value="Genomic_DNA"/>
</dbReference>
<proteinExistence type="predicted"/>
<comment type="caution">
    <text evidence="2">The sequence shown here is derived from an EMBL/GenBank/DDBJ whole genome shotgun (WGS) entry which is preliminary data.</text>
</comment>
<evidence type="ECO:0000313" key="3">
    <source>
        <dbReference type="Proteomes" id="UP000054284"/>
    </source>
</evidence>
<feature type="transmembrane region" description="Helical" evidence="1">
    <location>
        <begin position="6"/>
        <end position="27"/>
    </location>
</feature>
<evidence type="ECO:0000256" key="1">
    <source>
        <dbReference type="SAM" id="Phobius"/>
    </source>
</evidence>
<reference evidence="2 3" key="1">
    <citation type="journal article" date="2014" name="Genome Announc.">
        <title>Draft Genome Sequence of the Sulfolobales Archaeon AZ1, Obtained through Metagenomic Analysis of a Mexican Hot Spring.</title>
        <authorList>
            <person name="Servin-Garciduenas L.E."/>
            <person name="Martinez-Romero E."/>
        </authorList>
    </citation>
    <scope>NUCLEOTIDE SEQUENCE [LARGE SCALE GENOMIC DNA]</scope>
    <source>
        <strain evidence="2">AZ1-illumnia</strain>
    </source>
</reference>
<dbReference type="Pfam" id="PF16955">
    <property type="entry name" value="OFeT_1"/>
    <property type="match status" value="1"/>
</dbReference>
<feature type="transmembrane region" description="Helical" evidence="1">
    <location>
        <begin position="39"/>
        <end position="59"/>
    </location>
</feature>
<organism evidence="2 3">
    <name type="scientific">Candidatus Aramenus sulfurataquae</name>
    <dbReference type="NCBI Taxonomy" id="1326980"/>
    <lineage>
        <taxon>Archaea</taxon>
        <taxon>Thermoproteota</taxon>
        <taxon>Thermoprotei</taxon>
        <taxon>Sulfolobales</taxon>
        <taxon>Sulfolobaceae</taxon>
        <taxon>Candidatus Aramenus</taxon>
    </lineage>
</organism>
<sequence length="208" mass="22596">MDLGVFLASFGISLLELSEAGAVAVIYKGIYKSNMSYAYALAGVLAVLVPTFVLGRFLSYLPLDYVLVVAGVILLYFGYKLLRSARRSLKNVKRKHEKEERESLVVVFTVAATEAFEAALVVISLIPQSFSSALLGTALASLLVVALTYALKAKIMKIRVPQLKLVLSALLFSLGTLWLGEVALGIDEVYLPLLFVGYLGLNYALVKL</sequence>
<keyword evidence="1" id="KW-0472">Membrane</keyword>
<dbReference type="Proteomes" id="UP000054284">
    <property type="component" value="Unassembled WGS sequence"/>
</dbReference>
<keyword evidence="1" id="KW-0812">Transmembrane</keyword>
<accession>W7KTU8</accession>
<dbReference type="InterPro" id="IPR031594">
    <property type="entry name" value="OFeT_1"/>
</dbReference>
<feature type="transmembrane region" description="Helical" evidence="1">
    <location>
        <begin position="189"/>
        <end position="206"/>
    </location>
</feature>
<feature type="transmembrane region" description="Helical" evidence="1">
    <location>
        <begin position="65"/>
        <end position="82"/>
    </location>
</feature>
<feature type="transmembrane region" description="Helical" evidence="1">
    <location>
        <begin position="132"/>
        <end position="151"/>
    </location>
</feature>